<dbReference type="Proteomes" id="UP000799772">
    <property type="component" value="Unassembled WGS sequence"/>
</dbReference>
<proteinExistence type="predicted"/>
<keyword evidence="3" id="KW-1133">Transmembrane helix</keyword>
<feature type="transmembrane region" description="Helical" evidence="3">
    <location>
        <begin position="587"/>
        <end position="611"/>
    </location>
</feature>
<feature type="transmembrane region" description="Helical" evidence="3">
    <location>
        <begin position="407"/>
        <end position="424"/>
    </location>
</feature>
<feature type="transmembrane region" description="Helical" evidence="3">
    <location>
        <begin position="354"/>
        <end position="374"/>
    </location>
</feature>
<dbReference type="OrthoDB" id="191995at2759"/>
<feature type="transmembrane region" description="Helical" evidence="3">
    <location>
        <begin position="473"/>
        <end position="494"/>
    </location>
</feature>
<dbReference type="InterPro" id="IPR010640">
    <property type="entry name" value="Low_temperature_requirement_A"/>
</dbReference>
<feature type="transmembrane region" description="Helical" evidence="3">
    <location>
        <begin position="327"/>
        <end position="348"/>
    </location>
</feature>
<keyword evidence="1" id="KW-0175">Coiled coil</keyword>
<protein>
    <submittedName>
        <fullName evidence="4">Uncharacterized protein</fullName>
    </submittedName>
</protein>
<evidence type="ECO:0000256" key="2">
    <source>
        <dbReference type="SAM" id="MobiDB-lite"/>
    </source>
</evidence>
<keyword evidence="3" id="KW-0472">Membrane</keyword>
<feature type="region of interest" description="Disordered" evidence="2">
    <location>
        <begin position="1"/>
        <end position="28"/>
    </location>
</feature>
<sequence length="666" mass="75854">MEDPLRETPASGTVTPAHHYPHIGHHSGRRLRQFFTPDGRRVHVATSPDEFEHHKRRLSSIVEEKDQFDIVLHGSQEHVEALRETHAHHERSREQLRAKHGDLIDEFERIHRDLDALSNELHNISDHAVQLDANFSKYGYSAHLRTRDSPNASSANSLMEPADDSSSQRDWDAERRQGQTMQFFRKPILRQYFHKGLLWRAQETYEVASYELFVDLFYVGIIAISGDGAAEEATGQALLRFAVTFVMSWKFWSDISTAIAWFDADDILRRLSVLFILTCLLGLTINMAASWDTTWTPLVAFYIAGRWFGSLYYLWMAYLVPMARSSMIGIAMCNFLPGFLWVGSIYVDEPNREALIWLGLTVDMFGIMTLMMIFRGWSFMPLWFRDWSKKHVEFYPGANIEHKIERTGAFVTLVFGYSVVALLYQSSAKVGINAFFGKAVLGLVQAFAFNWLYFEVDSFNLHTHAIRRHVFSAMIWGSSHLPFTMAFVLAGAALSKLVLAHDNPNADPHDLFGSYEERSLPEISNGLRWYYCAGLAIALACMSFISLAHIYKEIPNQRLSKPWRTVVRLAIAVVILLLPLTHRLNSLELIAITTSLVVFALVVELVGASCVHDPFWMETKRHCTYAARCHISKKELAARTKGGKLIDVEELARDGKGEKGGYQEIL</sequence>
<feature type="compositionally biased region" description="Basic residues" evidence="2">
    <location>
        <begin position="19"/>
        <end position="28"/>
    </location>
</feature>
<feature type="transmembrane region" description="Helical" evidence="3">
    <location>
        <begin position="528"/>
        <end position="551"/>
    </location>
</feature>
<feature type="transmembrane region" description="Helical" evidence="3">
    <location>
        <begin position="295"/>
        <end position="315"/>
    </location>
</feature>
<name>A0A9P4IFA2_9PEZI</name>
<evidence type="ECO:0000256" key="3">
    <source>
        <dbReference type="SAM" id="Phobius"/>
    </source>
</evidence>
<dbReference type="Pfam" id="PF06772">
    <property type="entry name" value="LtrA"/>
    <property type="match status" value="1"/>
</dbReference>
<accession>A0A9P4IFA2</accession>
<evidence type="ECO:0000313" key="5">
    <source>
        <dbReference type="Proteomes" id="UP000799772"/>
    </source>
</evidence>
<feature type="transmembrane region" description="Helical" evidence="3">
    <location>
        <begin position="430"/>
        <end position="453"/>
    </location>
</feature>
<dbReference type="PANTHER" id="PTHR36840:SF1">
    <property type="entry name" value="BLL5714 PROTEIN"/>
    <property type="match status" value="1"/>
</dbReference>
<feature type="region of interest" description="Disordered" evidence="2">
    <location>
        <begin position="146"/>
        <end position="172"/>
    </location>
</feature>
<keyword evidence="5" id="KW-1185">Reference proteome</keyword>
<comment type="caution">
    <text evidence="4">The sequence shown here is derived from an EMBL/GenBank/DDBJ whole genome shotgun (WGS) entry which is preliminary data.</text>
</comment>
<organism evidence="4 5">
    <name type="scientific">Rhizodiscina lignyota</name>
    <dbReference type="NCBI Taxonomy" id="1504668"/>
    <lineage>
        <taxon>Eukaryota</taxon>
        <taxon>Fungi</taxon>
        <taxon>Dikarya</taxon>
        <taxon>Ascomycota</taxon>
        <taxon>Pezizomycotina</taxon>
        <taxon>Dothideomycetes</taxon>
        <taxon>Pleosporomycetidae</taxon>
        <taxon>Aulographales</taxon>
        <taxon>Rhizodiscinaceae</taxon>
        <taxon>Rhizodiscina</taxon>
    </lineage>
</organism>
<dbReference type="EMBL" id="ML978128">
    <property type="protein sequence ID" value="KAF2097442.1"/>
    <property type="molecule type" value="Genomic_DNA"/>
</dbReference>
<keyword evidence="3" id="KW-0812">Transmembrane</keyword>
<reference evidence="4" key="1">
    <citation type="journal article" date="2020" name="Stud. Mycol.">
        <title>101 Dothideomycetes genomes: a test case for predicting lifestyles and emergence of pathogens.</title>
        <authorList>
            <person name="Haridas S."/>
            <person name="Albert R."/>
            <person name="Binder M."/>
            <person name="Bloem J."/>
            <person name="Labutti K."/>
            <person name="Salamov A."/>
            <person name="Andreopoulos B."/>
            <person name="Baker S."/>
            <person name="Barry K."/>
            <person name="Bills G."/>
            <person name="Bluhm B."/>
            <person name="Cannon C."/>
            <person name="Castanera R."/>
            <person name="Culley D."/>
            <person name="Daum C."/>
            <person name="Ezra D."/>
            <person name="Gonzalez J."/>
            <person name="Henrissat B."/>
            <person name="Kuo A."/>
            <person name="Liang C."/>
            <person name="Lipzen A."/>
            <person name="Lutzoni F."/>
            <person name="Magnuson J."/>
            <person name="Mondo S."/>
            <person name="Nolan M."/>
            <person name="Ohm R."/>
            <person name="Pangilinan J."/>
            <person name="Park H.-J."/>
            <person name="Ramirez L."/>
            <person name="Alfaro M."/>
            <person name="Sun H."/>
            <person name="Tritt A."/>
            <person name="Yoshinaga Y."/>
            <person name="Zwiers L.-H."/>
            <person name="Turgeon B."/>
            <person name="Goodwin S."/>
            <person name="Spatafora J."/>
            <person name="Crous P."/>
            <person name="Grigoriev I."/>
        </authorList>
    </citation>
    <scope>NUCLEOTIDE SEQUENCE</scope>
    <source>
        <strain evidence="4">CBS 133067</strain>
    </source>
</reference>
<feature type="coiled-coil region" evidence="1">
    <location>
        <begin position="79"/>
        <end position="134"/>
    </location>
</feature>
<dbReference type="PANTHER" id="PTHR36840">
    <property type="entry name" value="BLL5714 PROTEIN"/>
    <property type="match status" value="1"/>
</dbReference>
<gene>
    <name evidence="4" type="ORF">NA57DRAFT_58029</name>
</gene>
<evidence type="ECO:0000256" key="1">
    <source>
        <dbReference type="SAM" id="Coils"/>
    </source>
</evidence>
<feature type="transmembrane region" description="Helical" evidence="3">
    <location>
        <begin position="271"/>
        <end position="289"/>
    </location>
</feature>
<dbReference type="AlphaFoldDB" id="A0A9P4IFA2"/>
<evidence type="ECO:0000313" key="4">
    <source>
        <dbReference type="EMBL" id="KAF2097442.1"/>
    </source>
</evidence>